<dbReference type="CDD" id="cd06170">
    <property type="entry name" value="LuxR_C_like"/>
    <property type="match status" value="1"/>
</dbReference>
<proteinExistence type="predicted"/>
<evidence type="ECO:0000256" key="1">
    <source>
        <dbReference type="ARBA" id="ARBA00022741"/>
    </source>
</evidence>
<reference evidence="5" key="1">
    <citation type="journal article" date="2019" name="Int. J. Syst. Evol. Microbiol.">
        <title>The Global Catalogue of Microorganisms (GCM) 10K type strain sequencing project: providing services to taxonomists for standard genome sequencing and annotation.</title>
        <authorList>
            <consortium name="The Broad Institute Genomics Platform"/>
            <consortium name="The Broad Institute Genome Sequencing Center for Infectious Disease"/>
            <person name="Wu L."/>
            <person name="Ma J."/>
        </authorList>
    </citation>
    <scope>NUCLEOTIDE SEQUENCE [LARGE SCALE GENOMIC DNA]</scope>
    <source>
        <strain evidence="5">JCM 16950</strain>
    </source>
</reference>
<dbReference type="InterPro" id="IPR036388">
    <property type="entry name" value="WH-like_DNA-bd_sf"/>
</dbReference>
<feature type="domain" description="HTH luxR-type" evidence="3">
    <location>
        <begin position="879"/>
        <end position="944"/>
    </location>
</feature>
<dbReference type="RefSeq" id="WP_344784310.1">
    <property type="nucleotide sequence ID" value="NZ_BAABAF010000009.1"/>
</dbReference>
<dbReference type="Proteomes" id="UP001500540">
    <property type="component" value="Unassembled WGS sequence"/>
</dbReference>
<dbReference type="InterPro" id="IPR016032">
    <property type="entry name" value="Sig_transdc_resp-reg_C-effctor"/>
</dbReference>
<dbReference type="Gene3D" id="1.10.10.10">
    <property type="entry name" value="Winged helix-like DNA-binding domain superfamily/Winged helix DNA-binding domain"/>
    <property type="match status" value="1"/>
</dbReference>
<keyword evidence="2" id="KW-0067">ATP-binding</keyword>
<dbReference type="InterPro" id="IPR011990">
    <property type="entry name" value="TPR-like_helical_dom_sf"/>
</dbReference>
<dbReference type="Pfam" id="PF13191">
    <property type="entry name" value="AAA_16"/>
    <property type="match status" value="1"/>
</dbReference>
<dbReference type="SUPFAM" id="SSF48452">
    <property type="entry name" value="TPR-like"/>
    <property type="match status" value="1"/>
</dbReference>
<dbReference type="InterPro" id="IPR027417">
    <property type="entry name" value="P-loop_NTPase"/>
</dbReference>
<evidence type="ECO:0000313" key="4">
    <source>
        <dbReference type="EMBL" id="GAA3772778.1"/>
    </source>
</evidence>
<dbReference type="SUPFAM" id="SSF52540">
    <property type="entry name" value="P-loop containing nucleoside triphosphate hydrolases"/>
    <property type="match status" value="1"/>
</dbReference>
<dbReference type="InterPro" id="IPR041664">
    <property type="entry name" value="AAA_16"/>
</dbReference>
<dbReference type="InterPro" id="IPR000792">
    <property type="entry name" value="Tscrpt_reg_LuxR_C"/>
</dbReference>
<name>A0ABP7GUE8_9MICO</name>
<comment type="caution">
    <text evidence="4">The sequence shown here is derived from an EMBL/GenBank/DDBJ whole genome shotgun (WGS) entry which is preliminary data.</text>
</comment>
<evidence type="ECO:0000313" key="5">
    <source>
        <dbReference type="Proteomes" id="UP001500540"/>
    </source>
</evidence>
<dbReference type="SMART" id="SM00421">
    <property type="entry name" value="HTH_LUXR"/>
    <property type="match status" value="1"/>
</dbReference>
<keyword evidence="5" id="KW-1185">Reference proteome</keyword>
<dbReference type="PANTHER" id="PTHR16305">
    <property type="entry name" value="TESTICULAR SOLUBLE ADENYLYL CYCLASE"/>
    <property type="match status" value="1"/>
</dbReference>
<dbReference type="Gene3D" id="3.40.50.300">
    <property type="entry name" value="P-loop containing nucleotide triphosphate hydrolases"/>
    <property type="match status" value="1"/>
</dbReference>
<sequence length="948" mass="100571">MPASALALVPPGRLFLGRDAEFERLAGAAAAGSASGLLLTVQGEVGIGKTALIDAVLSRAPQGRRILRGATDAMDRRRPFGLLLDALATVLGADDQRIAAEQSEPIAGERLLSVIEAVARAPTLLVLEDLHWADPASLRLLTRLSRTLEQLPLVIIGSLRTQARHETVPALDRLLSVLSERGLLRAIPLEPLPAQTCLAIAEQLTGARVDGALARYTAAAGGNPLFLTEMIRALLREGAVTLGEHGEALLDAPIGPSPSLALIMMRHLSHLSHQTRELLTTAALLGTRFSPSQLRLVADRPMSELVPLLRESFAAGFIEEIDGDTFGFRHQLIQDVLLHDLPAAVRAELHREVAVTLDAAKVSPATVAGHLLRAPTSGADLPWVLRLAQRTAAAAPVTAVELWERVVAGTDAANPLHVRATAGLARAALSAGRAHEAGELAASALVHAGDGTAGSMLRGIELRALLMQHEHAVAHERATRYSALELIEPAERAAHLAFAGWPLFMLGDVAGALELARAGATLAAEHGNHGAQTYALALQGQIASCRGDLDEAVAVQTEAVTVADRHPSLTTIEAFPHAQLAVALADVDRTAESIAQVQRGLQVSEQFGYRTGILATHTLAAQARSHSAHLSDIAAGLEAHRAMLGSMEIRLDPPVRGLRAQVIAQQSGPDAALDAAAQLDPVPGRELWGGRGRSWVWLGHSQIARAHGDIAGTVEVLWRGWQELRAVEMVMDCAELALDLVELMGQVRRDRRADAATRARSAEGAEEVIAVVTALAARNPTVAHLQATAQATAGVHTGDAALLIEAEQLMATTPRLLDHARIAELAALALPASDRRNRSLAATALHAYAEVGADYQLARARASFRQAGVSVPVQPRSRPTSGWQALTRTEERIAGHVATGATNLEIAQGLFISRRTVETHVSNILAKLGLRSRTEVAILFTHRAEQSR</sequence>
<evidence type="ECO:0000259" key="3">
    <source>
        <dbReference type="PROSITE" id="PS50043"/>
    </source>
</evidence>
<dbReference type="PROSITE" id="PS00622">
    <property type="entry name" value="HTH_LUXR_1"/>
    <property type="match status" value="1"/>
</dbReference>
<protein>
    <submittedName>
        <fullName evidence="4">LuxR family transcriptional regulator</fullName>
    </submittedName>
</protein>
<gene>
    <name evidence="4" type="ORF">GCM10022240_25980</name>
</gene>
<dbReference type="PRINTS" id="PR00038">
    <property type="entry name" value="HTHLUXR"/>
</dbReference>
<dbReference type="SUPFAM" id="SSF46894">
    <property type="entry name" value="C-terminal effector domain of the bipartite response regulators"/>
    <property type="match status" value="1"/>
</dbReference>
<dbReference type="EMBL" id="BAABAF010000009">
    <property type="protein sequence ID" value="GAA3772778.1"/>
    <property type="molecule type" value="Genomic_DNA"/>
</dbReference>
<dbReference type="PANTHER" id="PTHR16305:SF35">
    <property type="entry name" value="TRANSCRIPTIONAL ACTIVATOR DOMAIN"/>
    <property type="match status" value="1"/>
</dbReference>
<dbReference type="Gene3D" id="1.25.40.10">
    <property type="entry name" value="Tetratricopeptide repeat domain"/>
    <property type="match status" value="1"/>
</dbReference>
<dbReference type="PROSITE" id="PS50043">
    <property type="entry name" value="HTH_LUXR_2"/>
    <property type="match status" value="1"/>
</dbReference>
<accession>A0ABP7GUE8</accession>
<dbReference type="Pfam" id="PF00196">
    <property type="entry name" value="GerE"/>
    <property type="match status" value="1"/>
</dbReference>
<organism evidence="4 5">
    <name type="scientific">Microbacterium kribbense</name>
    <dbReference type="NCBI Taxonomy" id="433645"/>
    <lineage>
        <taxon>Bacteria</taxon>
        <taxon>Bacillati</taxon>
        <taxon>Actinomycetota</taxon>
        <taxon>Actinomycetes</taxon>
        <taxon>Micrococcales</taxon>
        <taxon>Microbacteriaceae</taxon>
        <taxon>Microbacterium</taxon>
    </lineage>
</organism>
<keyword evidence="1" id="KW-0547">Nucleotide-binding</keyword>
<evidence type="ECO:0000256" key="2">
    <source>
        <dbReference type="ARBA" id="ARBA00022840"/>
    </source>
</evidence>